<evidence type="ECO:0000256" key="2">
    <source>
        <dbReference type="ARBA" id="ARBA00022454"/>
    </source>
</evidence>
<reference evidence="15 16" key="1">
    <citation type="journal article" date="2021" name="Commun. Biol.">
        <title>The genome of Shorea leprosula (Dipterocarpaceae) highlights the ecological relevance of drought in aseasonal tropical rainforests.</title>
        <authorList>
            <person name="Ng K.K.S."/>
            <person name="Kobayashi M.J."/>
            <person name="Fawcett J.A."/>
            <person name="Hatakeyama M."/>
            <person name="Paape T."/>
            <person name="Ng C.H."/>
            <person name="Ang C.C."/>
            <person name="Tnah L.H."/>
            <person name="Lee C.T."/>
            <person name="Nishiyama T."/>
            <person name="Sese J."/>
            <person name="O'Brien M.J."/>
            <person name="Copetti D."/>
            <person name="Mohd Noor M.I."/>
            <person name="Ong R.C."/>
            <person name="Putra M."/>
            <person name="Sireger I.Z."/>
            <person name="Indrioko S."/>
            <person name="Kosugi Y."/>
            <person name="Izuno A."/>
            <person name="Isagi Y."/>
            <person name="Lee S.L."/>
            <person name="Shimizu K.K."/>
        </authorList>
    </citation>
    <scope>NUCLEOTIDE SEQUENCE [LARGE SCALE GENOMIC DNA]</scope>
    <source>
        <strain evidence="15">214</strain>
    </source>
</reference>
<dbReference type="PROSITE" id="PS50868">
    <property type="entry name" value="POST_SET"/>
    <property type="match status" value="1"/>
</dbReference>
<accession>A0AAV5IDD0</accession>
<dbReference type="PROSITE" id="PS51015">
    <property type="entry name" value="YDG"/>
    <property type="match status" value="1"/>
</dbReference>
<dbReference type="PROSITE" id="PS51575">
    <property type="entry name" value="SAM_MT43_SUVAR39_2"/>
    <property type="match status" value="1"/>
</dbReference>
<evidence type="ECO:0000256" key="9">
    <source>
        <dbReference type="PROSITE-ProRule" id="PRU00358"/>
    </source>
</evidence>
<dbReference type="Gene3D" id="2.30.280.10">
    <property type="entry name" value="SRA-YDG"/>
    <property type="match status" value="1"/>
</dbReference>
<dbReference type="GO" id="GO:0003690">
    <property type="term" value="F:double-stranded DNA binding"/>
    <property type="evidence" value="ECO:0007669"/>
    <property type="project" value="TreeGrafter"/>
</dbReference>
<keyword evidence="2" id="KW-0158">Chromosome</keyword>
<dbReference type="InterPro" id="IPR007728">
    <property type="entry name" value="Pre-SET_dom"/>
</dbReference>
<evidence type="ECO:0000259" key="12">
    <source>
        <dbReference type="PROSITE" id="PS50867"/>
    </source>
</evidence>
<feature type="domain" description="SET" evidence="11">
    <location>
        <begin position="546"/>
        <end position="690"/>
    </location>
</feature>
<dbReference type="Pfam" id="PF00856">
    <property type="entry name" value="SET"/>
    <property type="match status" value="1"/>
</dbReference>
<evidence type="ECO:0000313" key="16">
    <source>
        <dbReference type="Proteomes" id="UP001054252"/>
    </source>
</evidence>
<dbReference type="SMART" id="SM00317">
    <property type="entry name" value="SET"/>
    <property type="match status" value="1"/>
</dbReference>
<dbReference type="Gene3D" id="2.170.270.10">
    <property type="entry name" value="SET domain"/>
    <property type="match status" value="1"/>
</dbReference>
<dbReference type="GO" id="GO:0032259">
    <property type="term" value="P:methylation"/>
    <property type="evidence" value="ECO:0007669"/>
    <property type="project" value="UniProtKB-KW"/>
</dbReference>
<feature type="region of interest" description="Disordered" evidence="10">
    <location>
        <begin position="88"/>
        <end position="158"/>
    </location>
</feature>
<feature type="compositionally biased region" description="Basic and acidic residues" evidence="10">
    <location>
        <begin position="145"/>
        <end position="158"/>
    </location>
</feature>
<evidence type="ECO:0000256" key="4">
    <source>
        <dbReference type="ARBA" id="ARBA00022679"/>
    </source>
</evidence>
<dbReference type="SMART" id="SM00466">
    <property type="entry name" value="SRA"/>
    <property type="match status" value="1"/>
</dbReference>
<evidence type="ECO:0000256" key="5">
    <source>
        <dbReference type="ARBA" id="ARBA00022691"/>
    </source>
</evidence>
<evidence type="ECO:0000259" key="13">
    <source>
        <dbReference type="PROSITE" id="PS50868"/>
    </source>
</evidence>
<keyword evidence="7 9" id="KW-0539">Nucleus</keyword>
<protein>
    <submittedName>
        <fullName evidence="15">Uncharacterized protein</fullName>
    </submittedName>
</protein>
<evidence type="ECO:0000256" key="8">
    <source>
        <dbReference type="ARBA" id="ARBA00023328"/>
    </source>
</evidence>
<evidence type="ECO:0000256" key="6">
    <source>
        <dbReference type="ARBA" id="ARBA00022853"/>
    </source>
</evidence>
<dbReference type="GO" id="GO:0000775">
    <property type="term" value="C:chromosome, centromeric region"/>
    <property type="evidence" value="ECO:0007669"/>
    <property type="project" value="UniProtKB-SubCell"/>
</dbReference>
<dbReference type="Pfam" id="PF05033">
    <property type="entry name" value="Pre-SET"/>
    <property type="match status" value="1"/>
</dbReference>
<dbReference type="InterPro" id="IPR046341">
    <property type="entry name" value="SET_dom_sf"/>
</dbReference>
<dbReference type="InterPro" id="IPR003105">
    <property type="entry name" value="SRA_YDG"/>
</dbReference>
<comment type="subcellular location">
    <subcellularLocation>
        <location evidence="1">Chromosome</location>
        <location evidence="1">Centromere</location>
    </subcellularLocation>
    <subcellularLocation>
        <location evidence="9">Nucleus</location>
    </subcellularLocation>
</comment>
<dbReference type="GO" id="GO:0005634">
    <property type="term" value="C:nucleus"/>
    <property type="evidence" value="ECO:0007669"/>
    <property type="project" value="UniProtKB-SubCell"/>
</dbReference>
<evidence type="ECO:0000259" key="11">
    <source>
        <dbReference type="PROSITE" id="PS50280"/>
    </source>
</evidence>
<evidence type="ECO:0000256" key="3">
    <source>
        <dbReference type="ARBA" id="ARBA00022603"/>
    </source>
</evidence>
<dbReference type="GO" id="GO:0042054">
    <property type="term" value="F:histone methyltransferase activity"/>
    <property type="evidence" value="ECO:0007669"/>
    <property type="project" value="InterPro"/>
</dbReference>
<proteinExistence type="predicted"/>
<dbReference type="Proteomes" id="UP001054252">
    <property type="component" value="Unassembled WGS sequence"/>
</dbReference>
<dbReference type="EMBL" id="BPVZ01000009">
    <property type="protein sequence ID" value="GKU95639.1"/>
    <property type="molecule type" value="Genomic_DNA"/>
</dbReference>
<sequence>MSGRQKVYNVRHFPPGCSAAGTTGQIAIIESPTASHRRVLPFRDYPKFCGRDAPYLTNEVSMLELNKNENLGQGKKVLHLSGSKNQLLKEDSGSVQHSSCPWRQGKKASKLELPRDSPKRKGKKYHVYDDNDDVVPRSSYSCKDGSSEGDHENSETASDRLLRHGLMASSNCLWKQRISPGISELHGGSHRREGKNHSTHEILENDVTARSKVREILRLFQAVCRKLLQEKESGLRGGGRMRVDYEAAGMLKNKWEKIRPSKKIIGPVPGVEIGDEFQYVMELFLIGLHCQTQNGIDYVKQGDDIIATSIIASGGYDDDLDNSDVLSYMGQGGNVMHKDRQPEDQKLKRGNLALATSKLLKTPVRVIRGEARSSVEPDARGKLYTYYGLYLVEDFWKELGPHGKLVFKFKLVRIPGQPEVPQKVVKKSRKSEAREGVCVKDISQGKELFPICAINMIDSKKPPTFGYVTRMVYPDWFHTTLLEGCHCTYSCSESGNCSCVMKNGGQIPYTHDGAIVREKPLVYECGPTCKCPPSCHNRVSQHGIKFELEIFRTKSKGWGVRSLNSIPSGSFICEYVGELLTDEEAEQRTAQDEYLFDIGNNYSHGDLWDGLSALIPDVQSSSSSQDVEDSGFTLDAAQYGNVARFINHSCSPNLYAQNVLYDHQDKRVPHVMLFATENITPLQELTYHYNCKIDQVYDAYGNTRKKSCFCGSSVCTGRIY</sequence>
<dbReference type="PROSITE" id="PS50867">
    <property type="entry name" value="PRE_SET"/>
    <property type="match status" value="1"/>
</dbReference>
<feature type="domain" description="YDG" evidence="14">
    <location>
        <begin position="266"/>
        <end position="413"/>
    </location>
</feature>
<dbReference type="InterPro" id="IPR003616">
    <property type="entry name" value="Post-SET_dom"/>
</dbReference>
<dbReference type="SUPFAM" id="SSF88697">
    <property type="entry name" value="PUA domain-like"/>
    <property type="match status" value="1"/>
</dbReference>
<keyword evidence="8" id="KW-0137">Centromere</keyword>
<keyword evidence="16" id="KW-1185">Reference proteome</keyword>
<keyword evidence="3" id="KW-0489">Methyltransferase</keyword>
<evidence type="ECO:0000256" key="10">
    <source>
        <dbReference type="SAM" id="MobiDB-lite"/>
    </source>
</evidence>
<name>A0AAV5IDD0_9ROSI</name>
<gene>
    <name evidence="15" type="ORF">SLEP1_g8972</name>
</gene>
<feature type="compositionally biased region" description="Basic and acidic residues" evidence="10">
    <location>
        <begin position="109"/>
        <end position="119"/>
    </location>
</feature>
<evidence type="ECO:0000313" key="15">
    <source>
        <dbReference type="EMBL" id="GKU95639.1"/>
    </source>
</evidence>
<dbReference type="AlphaFoldDB" id="A0AAV5IDD0"/>
<comment type="caution">
    <text evidence="15">The sequence shown here is derived from an EMBL/GenBank/DDBJ whole genome shotgun (WGS) entry which is preliminary data.</text>
</comment>
<dbReference type="InterPro" id="IPR001214">
    <property type="entry name" value="SET_dom"/>
</dbReference>
<keyword evidence="5" id="KW-0949">S-adenosyl-L-methionine</keyword>
<dbReference type="SMART" id="SM00468">
    <property type="entry name" value="PreSET"/>
    <property type="match status" value="1"/>
</dbReference>
<keyword evidence="6" id="KW-0156">Chromatin regulator</keyword>
<dbReference type="GO" id="GO:0008270">
    <property type="term" value="F:zinc ion binding"/>
    <property type="evidence" value="ECO:0007669"/>
    <property type="project" value="InterPro"/>
</dbReference>
<dbReference type="InterPro" id="IPR051357">
    <property type="entry name" value="H3K9_HMTase_SUVAR3-9"/>
</dbReference>
<evidence type="ECO:0000259" key="14">
    <source>
        <dbReference type="PROSITE" id="PS51015"/>
    </source>
</evidence>
<dbReference type="InterPro" id="IPR015947">
    <property type="entry name" value="PUA-like_sf"/>
</dbReference>
<dbReference type="PANTHER" id="PTHR45660">
    <property type="entry name" value="HISTONE-LYSINE N-METHYLTRANSFERASE SETMAR"/>
    <property type="match status" value="1"/>
</dbReference>
<organism evidence="15 16">
    <name type="scientific">Rubroshorea leprosula</name>
    <dbReference type="NCBI Taxonomy" id="152421"/>
    <lineage>
        <taxon>Eukaryota</taxon>
        <taxon>Viridiplantae</taxon>
        <taxon>Streptophyta</taxon>
        <taxon>Embryophyta</taxon>
        <taxon>Tracheophyta</taxon>
        <taxon>Spermatophyta</taxon>
        <taxon>Magnoliopsida</taxon>
        <taxon>eudicotyledons</taxon>
        <taxon>Gunneridae</taxon>
        <taxon>Pentapetalae</taxon>
        <taxon>rosids</taxon>
        <taxon>malvids</taxon>
        <taxon>Malvales</taxon>
        <taxon>Dipterocarpaceae</taxon>
        <taxon>Rubroshorea</taxon>
    </lineage>
</organism>
<dbReference type="PANTHER" id="PTHR45660:SF46">
    <property type="entry name" value="HISTONE-LYSINE N-METHYLTRANSFERASE, H3 LYSINE-9 SPECIFIC SUVH6"/>
    <property type="match status" value="1"/>
</dbReference>
<dbReference type="InterPro" id="IPR025794">
    <property type="entry name" value="H3-K9-MeTrfase_plant"/>
</dbReference>
<feature type="domain" description="Post-SET" evidence="13">
    <location>
        <begin position="704"/>
        <end position="720"/>
    </location>
</feature>
<dbReference type="InterPro" id="IPR036987">
    <property type="entry name" value="SRA-YDG_sf"/>
</dbReference>
<feature type="domain" description="Pre-SET" evidence="12">
    <location>
        <begin position="483"/>
        <end position="543"/>
    </location>
</feature>
<evidence type="ECO:0000256" key="7">
    <source>
        <dbReference type="ARBA" id="ARBA00023242"/>
    </source>
</evidence>
<dbReference type="SUPFAM" id="SSF82199">
    <property type="entry name" value="SET domain"/>
    <property type="match status" value="1"/>
</dbReference>
<dbReference type="PROSITE" id="PS50280">
    <property type="entry name" value="SET"/>
    <property type="match status" value="1"/>
</dbReference>
<keyword evidence="4" id="KW-0808">Transferase</keyword>
<dbReference type="Pfam" id="PF02182">
    <property type="entry name" value="SAD_SRA"/>
    <property type="match status" value="1"/>
</dbReference>
<evidence type="ECO:0000256" key="1">
    <source>
        <dbReference type="ARBA" id="ARBA00004584"/>
    </source>
</evidence>